<proteinExistence type="predicted"/>
<organism evidence="3 4">
    <name type="scientific">Grifola frondosa</name>
    <name type="common">Maitake</name>
    <name type="synonym">Polyporus frondosus</name>
    <dbReference type="NCBI Taxonomy" id="5627"/>
    <lineage>
        <taxon>Eukaryota</taxon>
        <taxon>Fungi</taxon>
        <taxon>Dikarya</taxon>
        <taxon>Basidiomycota</taxon>
        <taxon>Agaricomycotina</taxon>
        <taxon>Agaricomycetes</taxon>
        <taxon>Polyporales</taxon>
        <taxon>Grifolaceae</taxon>
        <taxon>Grifola</taxon>
    </lineage>
</organism>
<dbReference type="OrthoDB" id="2800649at2759"/>
<reference evidence="3 4" key="1">
    <citation type="submission" date="2016-03" db="EMBL/GenBank/DDBJ databases">
        <title>Whole genome sequencing of Grifola frondosa 9006-11.</title>
        <authorList>
            <person name="Min B."/>
            <person name="Park H."/>
            <person name="Kim J.-G."/>
            <person name="Cho H."/>
            <person name="Oh Y.-L."/>
            <person name="Kong W.-S."/>
            <person name="Choi I.-G."/>
        </authorList>
    </citation>
    <scope>NUCLEOTIDE SEQUENCE [LARGE SCALE GENOMIC DNA]</scope>
    <source>
        <strain evidence="3 4">9006-11</strain>
    </source>
</reference>
<evidence type="ECO:0000259" key="2">
    <source>
        <dbReference type="Pfam" id="PF20149"/>
    </source>
</evidence>
<feature type="compositionally biased region" description="Basic and acidic residues" evidence="1">
    <location>
        <begin position="338"/>
        <end position="352"/>
    </location>
</feature>
<protein>
    <recommendedName>
        <fullName evidence="2">DUF6532 domain-containing protein</fullName>
    </recommendedName>
</protein>
<comment type="caution">
    <text evidence="3">The sequence shown here is derived from an EMBL/GenBank/DDBJ whole genome shotgun (WGS) entry which is preliminary data.</text>
</comment>
<evidence type="ECO:0000313" key="4">
    <source>
        <dbReference type="Proteomes" id="UP000092993"/>
    </source>
</evidence>
<name>A0A1C7LQU6_GRIFR</name>
<feature type="region of interest" description="Disordered" evidence="1">
    <location>
        <begin position="319"/>
        <end position="352"/>
    </location>
</feature>
<dbReference type="InterPro" id="IPR045341">
    <property type="entry name" value="DUF6532"/>
</dbReference>
<feature type="compositionally biased region" description="Basic residues" evidence="1">
    <location>
        <begin position="105"/>
        <end position="114"/>
    </location>
</feature>
<evidence type="ECO:0000256" key="1">
    <source>
        <dbReference type="SAM" id="MobiDB-lite"/>
    </source>
</evidence>
<feature type="compositionally biased region" description="Polar residues" evidence="1">
    <location>
        <begin position="63"/>
        <end position="76"/>
    </location>
</feature>
<dbReference type="OMA" id="DDIMEVQ"/>
<feature type="compositionally biased region" description="Acidic residues" evidence="1">
    <location>
        <begin position="138"/>
        <end position="147"/>
    </location>
</feature>
<sequence length="635" mass="69123">MAKTRPTNAAKRPGLPDKKNKRRTKAEIEKERQEKEAEMKKETSKTKEKQERVAALEDDIVSTDIQTESSRVTHPTGNKLRRTYTMRDVTKPSSGEDDEPVHVTKAPKGKRKKPATPASDDGQDINVTAGDDGAGPDNDGEESDDELTSINSGSEAGLPKKKKKSSDGGRDAIAAARKMPANTSVTDSESAVAEASKGKRVPKKSNENTAAAVHMGKSGVKEDWAEGSQGWGTSSSGRTKPAVSKGVVKPPPATPKPAAKKPSAQMSQKTPGKVQDGGFVSDSDECAEQAAAQSSPAKPPGQRVTTRCREWLKTTEKAGSMKTVITKGARKQVASSKVKNEESSKKKKTSKDSLKLPRAINSIFLREYIPTILTYVGTLSNPWKFVERLAVTRKEGLKVLHTVWEVIFKNRYSDPVDMEQVAAKVTQKLSEWRFQCGQMALNLYDTFFNQFEQYDSPEERAKFAKKMLAGGLFTYEVQEPEIKGLFRTPFILQTFALHLTAIEGAVHIPGLYANDAVPRPNGAFALAVTAVERALRLYKADHVISEPGKVPKVKEVFNGKTGNKSSNPNQFSGDNWAVKTRGWAKSVAKLSDAKMANIIESTRPLNEAATTAGGKVGGSDDEDFDRANMVDPDSD</sequence>
<feature type="domain" description="DUF6532" evidence="2">
    <location>
        <begin position="411"/>
        <end position="540"/>
    </location>
</feature>
<dbReference type="Pfam" id="PF20149">
    <property type="entry name" value="DUF6532"/>
    <property type="match status" value="1"/>
</dbReference>
<evidence type="ECO:0000313" key="3">
    <source>
        <dbReference type="EMBL" id="OBZ67131.1"/>
    </source>
</evidence>
<accession>A0A1C7LQU6</accession>
<dbReference type="Proteomes" id="UP000092993">
    <property type="component" value="Unassembled WGS sequence"/>
</dbReference>
<feature type="region of interest" description="Disordered" evidence="1">
    <location>
        <begin position="600"/>
        <end position="635"/>
    </location>
</feature>
<keyword evidence="4" id="KW-1185">Reference proteome</keyword>
<dbReference type="EMBL" id="LUGG01000025">
    <property type="protein sequence ID" value="OBZ67131.1"/>
    <property type="molecule type" value="Genomic_DNA"/>
</dbReference>
<dbReference type="AlphaFoldDB" id="A0A1C7LQU6"/>
<feature type="compositionally biased region" description="Basic and acidic residues" evidence="1">
    <location>
        <begin position="25"/>
        <end position="55"/>
    </location>
</feature>
<feature type="region of interest" description="Disordered" evidence="1">
    <location>
        <begin position="1"/>
        <end position="306"/>
    </location>
</feature>
<gene>
    <name evidence="3" type="ORF">A0H81_12922</name>
</gene>